<protein>
    <submittedName>
        <fullName evidence="1">Uncharacterized protein</fullName>
    </submittedName>
</protein>
<sequence length="132" mass="13856">MNDLHGDGFFAAWNIDVAQTLFNALGLIPNMGIRRDGTRVNAEVGLFTHERICSGLPHVDGQRSRIAGGQGFLAGFAFGNHSGAIFGGGQQVNNVVQQAADTDLGSGGADENRYVTAGANNGGKAFDHFFFA</sequence>
<name>A0A645ADG3_9ZZZZ</name>
<dbReference type="AlphaFoldDB" id="A0A645ADG3"/>
<organism evidence="1">
    <name type="scientific">bioreactor metagenome</name>
    <dbReference type="NCBI Taxonomy" id="1076179"/>
    <lineage>
        <taxon>unclassified sequences</taxon>
        <taxon>metagenomes</taxon>
        <taxon>ecological metagenomes</taxon>
    </lineage>
</organism>
<evidence type="ECO:0000313" key="1">
    <source>
        <dbReference type="EMBL" id="MPM51067.1"/>
    </source>
</evidence>
<comment type="caution">
    <text evidence="1">The sequence shown here is derived from an EMBL/GenBank/DDBJ whole genome shotgun (WGS) entry which is preliminary data.</text>
</comment>
<dbReference type="EMBL" id="VSSQ01013246">
    <property type="protein sequence ID" value="MPM51067.1"/>
    <property type="molecule type" value="Genomic_DNA"/>
</dbReference>
<reference evidence="1" key="1">
    <citation type="submission" date="2019-08" db="EMBL/GenBank/DDBJ databases">
        <authorList>
            <person name="Kucharzyk K."/>
            <person name="Murdoch R.W."/>
            <person name="Higgins S."/>
            <person name="Loffler F."/>
        </authorList>
    </citation>
    <scope>NUCLEOTIDE SEQUENCE</scope>
</reference>
<accession>A0A645ADG3</accession>
<proteinExistence type="predicted"/>
<gene>
    <name evidence="1" type="ORF">SDC9_97813</name>
</gene>